<feature type="signal peptide" evidence="1">
    <location>
        <begin position="1"/>
        <end position="20"/>
    </location>
</feature>
<sequence>MTNKTLLATIGLLSITSAFAQPPAFGNNPNMVTRQTIHSDVSGSTTITTVIEPVRQTQDATATFTPMAMPVVNTNPEAIMPKTEPSAAASFLAPSSTHQPATLDHEVVTHYHLGSQKAEKSMPAYQNPVNSNKQAPTVRYENMREDPEDVMMRILNQRQ</sequence>
<dbReference type="Proteomes" id="UP000832034">
    <property type="component" value="Chromosome"/>
</dbReference>
<name>A0ABY4EAQ5_VITST</name>
<dbReference type="RefSeq" id="WP_019959278.1">
    <property type="nucleotide sequence ID" value="NZ_CP091512.1"/>
</dbReference>
<evidence type="ECO:0000313" key="2">
    <source>
        <dbReference type="EMBL" id="UOO92010.1"/>
    </source>
</evidence>
<reference evidence="2" key="1">
    <citation type="submission" date="2021-12" db="EMBL/GenBank/DDBJ databases">
        <authorList>
            <person name="Veyrier F.J."/>
        </authorList>
    </citation>
    <scope>NUCLEOTIDE SEQUENCE</scope>
    <source>
        <strain evidence="2">SAG 1488-6</strain>
    </source>
</reference>
<dbReference type="EMBL" id="CP091512">
    <property type="protein sequence ID" value="UOO92010.1"/>
    <property type="molecule type" value="Genomic_DNA"/>
</dbReference>
<evidence type="ECO:0000256" key="1">
    <source>
        <dbReference type="SAM" id="SignalP"/>
    </source>
</evidence>
<keyword evidence="3" id="KW-1185">Reference proteome</keyword>
<feature type="chain" id="PRO_5046800185" evidence="1">
    <location>
        <begin position="21"/>
        <end position="159"/>
    </location>
</feature>
<proteinExistence type="predicted"/>
<protein>
    <submittedName>
        <fullName evidence="2">Uncharacterized protein</fullName>
    </submittedName>
</protein>
<accession>A0ABY4EAQ5</accession>
<gene>
    <name evidence="2" type="ORF">LVJ81_10300</name>
</gene>
<evidence type="ECO:0000313" key="3">
    <source>
        <dbReference type="Proteomes" id="UP000832034"/>
    </source>
</evidence>
<organism evidence="2 3">
    <name type="scientific">Vitreoscilla stercoraria</name>
    <dbReference type="NCBI Taxonomy" id="61"/>
    <lineage>
        <taxon>Bacteria</taxon>
        <taxon>Pseudomonadati</taxon>
        <taxon>Pseudomonadota</taxon>
        <taxon>Betaproteobacteria</taxon>
        <taxon>Neisseriales</taxon>
        <taxon>Neisseriaceae</taxon>
        <taxon>Vitreoscilla</taxon>
    </lineage>
</organism>
<reference evidence="2" key="2">
    <citation type="journal article" date="2022" name="Res Sq">
        <title>Evolution of multicellular longitudinally dividing oral cavity symbionts (Neisseriaceae).</title>
        <authorList>
            <person name="Nyongesa S."/>
            <person name="Weber P."/>
            <person name="Bernet E."/>
            <person name="Pullido F."/>
            <person name="Nieckarz M."/>
            <person name="Delaby M."/>
            <person name="Nieves C."/>
            <person name="Viehboeck T."/>
            <person name="Krause N."/>
            <person name="Rivera-Millot A."/>
            <person name="Nakamura A."/>
            <person name="Vischer N."/>
            <person name="VanNieuwenhze M."/>
            <person name="Brun Y."/>
            <person name="Cava F."/>
            <person name="Bulgheresi S."/>
            <person name="Veyrier F."/>
        </authorList>
    </citation>
    <scope>NUCLEOTIDE SEQUENCE</scope>
    <source>
        <strain evidence="2">SAG 1488-6</strain>
    </source>
</reference>
<keyword evidence="1" id="KW-0732">Signal</keyword>